<dbReference type="AlphaFoldDB" id="A0A0F8YBI1"/>
<proteinExistence type="predicted"/>
<name>A0A0F8YBI1_9ZZZZ</name>
<accession>A0A0F8YBI1</accession>
<organism evidence="1">
    <name type="scientific">marine sediment metagenome</name>
    <dbReference type="NCBI Taxonomy" id="412755"/>
    <lineage>
        <taxon>unclassified sequences</taxon>
        <taxon>metagenomes</taxon>
        <taxon>ecological metagenomes</taxon>
    </lineage>
</organism>
<dbReference type="EMBL" id="LAZR01057925">
    <property type="protein sequence ID" value="KKK71020.1"/>
    <property type="molecule type" value="Genomic_DNA"/>
</dbReference>
<comment type="caution">
    <text evidence="1">The sequence shown here is derived from an EMBL/GenBank/DDBJ whole genome shotgun (WGS) entry which is preliminary data.</text>
</comment>
<gene>
    <name evidence="1" type="ORF">LCGC14_2918180</name>
</gene>
<feature type="non-terminal residue" evidence="1">
    <location>
        <position position="24"/>
    </location>
</feature>
<evidence type="ECO:0000313" key="1">
    <source>
        <dbReference type="EMBL" id="KKK71020.1"/>
    </source>
</evidence>
<reference evidence="1" key="1">
    <citation type="journal article" date="2015" name="Nature">
        <title>Complex archaea that bridge the gap between prokaryotes and eukaryotes.</title>
        <authorList>
            <person name="Spang A."/>
            <person name="Saw J.H."/>
            <person name="Jorgensen S.L."/>
            <person name="Zaremba-Niedzwiedzka K."/>
            <person name="Martijn J."/>
            <person name="Lind A.E."/>
            <person name="van Eijk R."/>
            <person name="Schleper C."/>
            <person name="Guy L."/>
            <person name="Ettema T.J."/>
        </authorList>
    </citation>
    <scope>NUCLEOTIDE SEQUENCE</scope>
</reference>
<sequence>MHSLEGPELVLQGQVTLGQVKLIA</sequence>
<protein>
    <submittedName>
        <fullName evidence="1">Uncharacterized protein</fullName>
    </submittedName>
</protein>